<comment type="caution">
    <text evidence="1">The sequence shown here is derived from an EMBL/GenBank/DDBJ whole genome shotgun (WGS) entry which is preliminary data.</text>
</comment>
<protein>
    <submittedName>
        <fullName evidence="1">Uncharacterized protein</fullName>
    </submittedName>
</protein>
<dbReference type="AlphaFoldDB" id="A0ABD0JB87"/>
<evidence type="ECO:0000313" key="1">
    <source>
        <dbReference type="EMBL" id="KAK7469497.1"/>
    </source>
</evidence>
<sequence>MTDISKALGFPAVSQSQSRTPITHFSAKLQSSNHRRNFALNATCLLREADGATRYIKRRISASSVFSQQGLLRSKCYMRHTDNLIFIAF</sequence>
<evidence type="ECO:0000313" key="2">
    <source>
        <dbReference type="Proteomes" id="UP001519460"/>
    </source>
</evidence>
<proteinExistence type="predicted"/>
<organism evidence="1 2">
    <name type="scientific">Batillaria attramentaria</name>
    <dbReference type="NCBI Taxonomy" id="370345"/>
    <lineage>
        <taxon>Eukaryota</taxon>
        <taxon>Metazoa</taxon>
        <taxon>Spiralia</taxon>
        <taxon>Lophotrochozoa</taxon>
        <taxon>Mollusca</taxon>
        <taxon>Gastropoda</taxon>
        <taxon>Caenogastropoda</taxon>
        <taxon>Sorbeoconcha</taxon>
        <taxon>Cerithioidea</taxon>
        <taxon>Batillariidae</taxon>
        <taxon>Batillaria</taxon>
    </lineage>
</organism>
<accession>A0ABD0JB87</accession>
<dbReference type="EMBL" id="JACVVK020000515">
    <property type="protein sequence ID" value="KAK7469497.1"/>
    <property type="molecule type" value="Genomic_DNA"/>
</dbReference>
<name>A0ABD0JB87_9CAEN</name>
<reference evidence="1 2" key="1">
    <citation type="journal article" date="2023" name="Sci. Data">
        <title>Genome assembly of the Korean intertidal mud-creeper Batillaria attramentaria.</title>
        <authorList>
            <person name="Patra A.K."/>
            <person name="Ho P.T."/>
            <person name="Jun S."/>
            <person name="Lee S.J."/>
            <person name="Kim Y."/>
            <person name="Won Y.J."/>
        </authorList>
    </citation>
    <scope>NUCLEOTIDE SEQUENCE [LARGE SCALE GENOMIC DNA]</scope>
    <source>
        <strain evidence="1">Wonlab-2016</strain>
    </source>
</reference>
<gene>
    <name evidence="1" type="ORF">BaRGS_00036476</name>
</gene>
<dbReference type="Proteomes" id="UP001519460">
    <property type="component" value="Unassembled WGS sequence"/>
</dbReference>
<keyword evidence="2" id="KW-1185">Reference proteome</keyword>